<feature type="non-terminal residue" evidence="2">
    <location>
        <position position="115"/>
    </location>
</feature>
<dbReference type="EMBL" id="JACHIP010000064">
    <property type="protein sequence ID" value="MBB5061636.1"/>
    <property type="molecule type" value="Genomic_DNA"/>
</dbReference>
<proteinExistence type="predicted"/>
<sequence>MNKKTISVMIVVASSILLSRSAAAQGASSARSENPNDLAWARAFATPEKMNGDNKWDPEFRTLMRGSFPQQQSFRRDHGKFPSVPELVEEFIGVPGGVSLDEDRYVTMDGCMPHA</sequence>
<gene>
    <name evidence="2" type="ORF">HDF16_006372</name>
</gene>
<evidence type="ECO:0000313" key="2">
    <source>
        <dbReference type="EMBL" id="MBB5061636.1"/>
    </source>
</evidence>
<name>A0A7W8E7G1_9BACT</name>
<comment type="caution">
    <text evidence="2">The sequence shown here is derived from an EMBL/GenBank/DDBJ whole genome shotgun (WGS) entry which is preliminary data.</text>
</comment>
<keyword evidence="1" id="KW-0732">Signal</keyword>
<evidence type="ECO:0000313" key="3">
    <source>
        <dbReference type="Proteomes" id="UP000540989"/>
    </source>
</evidence>
<reference evidence="2 3" key="1">
    <citation type="submission" date="2020-08" db="EMBL/GenBank/DDBJ databases">
        <title>Genomic Encyclopedia of Type Strains, Phase IV (KMG-V): Genome sequencing to study the core and pangenomes of soil and plant-associated prokaryotes.</title>
        <authorList>
            <person name="Whitman W."/>
        </authorList>
    </citation>
    <scope>NUCLEOTIDE SEQUENCE [LARGE SCALE GENOMIC DNA]</scope>
    <source>
        <strain evidence="2 3">M8UP14</strain>
    </source>
</reference>
<dbReference type="RefSeq" id="WP_184224608.1">
    <property type="nucleotide sequence ID" value="NZ_JACHIP010000064.1"/>
</dbReference>
<keyword evidence="3" id="KW-1185">Reference proteome</keyword>
<accession>A0A7W8E7G1</accession>
<protein>
    <submittedName>
        <fullName evidence="2">Uncharacterized protein</fullName>
    </submittedName>
</protein>
<dbReference type="AlphaFoldDB" id="A0A7W8E7G1"/>
<feature type="signal peptide" evidence="1">
    <location>
        <begin position="1"/>
        <end position="24"/>
    </location>
</feature>
<evidence type="ECO:0000256" key="1">
    <source>
        <dbReference type="SAM" id="SignalP"/>
    </source>
</evidence>
<feature type="chain" id="PRO_5031462547" evidence="1">
    <location>
        <begin position="25"/>
        <end position="115"/>
    </location>
</feature>
<organism evidence="2 3">
    <name type="scientific">Granulicella aggregans</name>
    <dbReference type="NCBI Taxonomy" id="474949"/>
    <lineage>
        <taxon>Bacteria</taxon>
        <taxon>Pseudomonadati</taxon>
        <taxon>Acidobacteriota</taxon>
        <taxon>Terriglobia</taxon>
        <taxon>Terriglobales</taxon>
        <taxon>Acidobacteriaceae</taxon>
        <taxon>Granulicella</taxon>
    </lineage>
</organism>
<dbReference type="Proteomes" id="UP000540989">
    <property type="component" value="Unassembled WGS sequence"/>
</dbReference>